<dbReference type="CDD" id="cd00082">
    <property type="entry name" value="HisKA"/>
    <property type="match status" value="1"/>
</dbReference>
<dbReference type="InterPro" id="IPR003660">
    <property type="entry name" value="HAMP_dom"/>
</dbReference>
<evidence type="ECO:0000256" key="2">
    <source>
        <dbReference type="ARBA" id="ARBA00004651"/>
    </source>
</evidence>
<dbReference type="SMART" id="SM00387">
    <property type="entry name" value="HATPase_c"/>
    <property type="match status" value="1"/>
</dbReference>
<dbReference type="PANTHER" id="PTHR45528:SF1">
    <property type="entry name" value="SENSOR HISTIDINE KINASE CPXA"/>
    <property type="match status" value="1"/>
</dbReference>
<dbReference type="InterPro" id="IPR036890">
    <property type="entry name" value="HATPase_C_sf"/>
</dbReference>
<dbReference type="FunFam" id="3.30.565.10:FF:000006">
    <property type="entry name" value="Sensor histidine kinase WalK"/>
    <property type="match status" value="1"/>
</dbReference>
<dbReference type="GO" id="GO:0000155">
    <property type="term" value="F:phosphorelay sensor kinase activity"/>
    <property type="evidence" value="ECO:0007669"/>
    <property type="project" value="InterPro"/>
</dbReference>
<evidence type="ECO:0000256" key="12">
    <source>
        <dbReference type="ARBA" id="ARBA00023012"/>
    </source>
</evidence>
<feature type="domain" description="HAMP" evidence="17">
    <location>
        <begin position="190"/>
        <end position="243"/>
    </location>
</feature>
<dbReference type="Gene3D" id="6.10.340.10">
    <property type="match status" value="1"/>
</dbReference>
<evidence type="ECO:0000256" key="10">
    <source>
        <dbReference type="ARBA" id="ARBA00022840"/>
    </source>
</evidence>
<dbReference type="SMART" id="SM00304">
    <property type="entry name" value="HAMP"/>
    <property type="match status" value="1"/>
</dbReference>
<dbReference type="RefSeq" id="WP_122014951.1">
    <property type="nucleotide sequence ID" value="NZ_CP033169.1"/>
</dbReference>
<dbReference type="SUPFAM" id="SSF47384">
    <property type="entry name" value="Homodimeric domain of signal transducing histidine kinase"/>
    <property type="match status" value="1"/>
</dbReference>
<evidence type="ECO:0000256" key="11">
    <source>
        <dbReference type="ARBA" id="ARBA00022989"/>
    </source>
</evidence>
<keyword evidence="8" id="KW-0547">Nucleotide-binding</keyword>
<dbReference type="PRINTS" id="PR00344">
    <property type="entry name" value="BCTRLSENSOR"/>
</dbReference>
<dbReference type="CDD" id="cd00075">
    <property type="entry name" value="HATPase"/>
    <property type="match status" value="1"/>
</dbReference>
<dbReference type="InterPro" id="IPR050398">
    <property type="entry name" value="HssS/ArlS-like"/>
</dbReference>
<evidence type="ECO:0000256" key="14">
    <source>
        <dbReference type="SAM" id="Coils"/>
    </source>
</evidence>
<dbReference type="Pfam" id="PF02518">
    <property type="entry name" value="HATPase_c"/>
    <property type="match status" value="1"/>
</dbReference>
<feature type="transmembrane region" description="Helical" evidence="15">
    <location>
        <begin position="170"/>
        <end position="188"/>
    </location>
</feature>
<accession>A0A3G2R6K0</accession>
<protein>
    <recommendedName>
        <fullName evidence="3">histidine kinase</fullName>
        <ecNumber evidence="3">2.7.13.3</ecNumber>
    </recommendedName>
</protein>
<dbReference type="GO" id="GO:0005886">
    <property type="term" value="C:plasma membrane"/>
    <property type="evidence" value="ECO:0007669"/>
    <property type="project" value="UniProtKB-SubCell"/>
</dbReference>
<evidence type="ECO:0000259" key="16">
    <source>
        <dbReference type="PROSITE" id="PS50109"/>
    </source>
</evidence>
<evidence type="ECO:0000256" key="7">
    <source>
        <dbReference type="ARBA" id="ARBA00022692"/>
    </source>
</evidence>
<evidence type="ECO:0000256" key="3">
    <source>
        <dbReference type="ARBA" id="ARBA00012438"/>
    </source>
</evidence>
<keyword evidence="7 15" id="KW-0812">Transmembrane</keyword>
<dbReference type="EMBL" id="CP033169">
    <property type="protein sequence ID" value="AYO30995.1"/>
    <property type="molecule type" value="Genomic_DNA"/>
</dbReference>
<dbReference type="EC" id="2.7.13.3" evidence="3"/>
<keyword evidence="13 15" id="KW-0472">Membrane</keyword>
<dbReference type="InterPro" id="IPR004358">
    <property type="entry name" value="Sig_transdc_His_kin-like_C"/>
</dbReference>
<dbReference type="InterPro" id="IPR005467">
    <property type="entry name" value="His_kinase_dom"/>
</dbReference>
<dbReference type="PROSITE" id="PS50109">
    <property type="entry name" value="HIS_KIN"/>
    <property type="match status" value="1"/>
</dbReference>
<organism evidence="18 19">
    <name type="scientific">Biomaibacter acetigenes</name>
    <dbReference type="NCBI Taxonomy" id="2316383"/>
    <lineage>
        <taxon>Bacteria</taxon>
        <taxon>Bacillati</taxon>
        <taxon>Bacillota</taxon>
        <taxon>Clostridia</taxon>
        <taxon>Thermosediminibacterales</taxon>
        <taxon>Tepidanaerobacteraceae</taxon>
        <taxon>Biomaibacter</taxon>
    </lineage>
</organism>
<dbReference type="InterPro" id="IPR036097">
    <property type="entry name" value="HisK_dim/P_sf"/>
</dbReference>
<keyword evidence="19" id="KW-1185">Reference proteome</keyword>
<proteinExistence type="predicted"/>
<keyword evidence="14" id="KW-0175">Coiled coil</keyword>
<name>A0A3G2R6K0_9FIRM</name>
<feature type="domain" description="Histidine kinase" evidence="16">
    <location>
        <begin position="251"/>
        <end position="465"/>
    </location>
</feature>
<keyword evidence="12" id="KW-0902">Two-component regulatory system</keyword>
<dbReference type="Gene3D" id="3.30.565.10">
    <property type="entry name" value="Histidine kinase-like ATPase, C-terminal domain"/>
    <property type="match status" value="1"/>
</dbReference>
<evidence type="ECO:0000256" key="15">
    <source>
        <dbReference type="SAM" id="Phobius"/>
    </source>
</evidence>
<dbReference type="KEGG" id="bacg:D2962_10590"/>
<dbReference type="AlphaFoldDB" id="A0A3G2R6K0"/>
<reference evidence="18 19" key="1">
    <citation type="submission" date="2018-10" db="EMBL/GenBank/DDBJ databases">
        <authorList>
            <person name="Zhang X."/>
        </authorList>
    </citation>
    <scope>NUCLEOTIDE SEQUENCE [LARGE SCALE GENOMIC DNA]</scope>
    <source>
        <strain evidence="18 19">SK-G1</strain>
    </source>
</reference>
<keyword evidence="9" id="KW-0418">Kinase</keyword>
<evidence type="ECO:0000256" key="5">
    <source>
        <dbReference type="ARBA" id="ARBA00022553"/>
    </source>
</evidence>
<evidence type="ECO:0000256" key="8">
    <source>
        <dbReference type="ARBA" id="ARBA00022741"/>
    </source>
</evidence>
<evidence type="ECO:0000313" key="19">
    <source>
        <dbReference type="Proteomes" id="UP000280960"/>
    </source>
</evidence>
<feature type="transmembrane region" description="Helical" evidence="15">
    <location>
        <begin position="12"/>
        <end position="39"/>
    </location>
</feature>
<keyword evidence="6" id="KW-0808">Transferase</keyword>
<dbReference type="PANTHER" id="PTHR45528">
    <property type="entry name" value="SENSOR HISTIDINE KINASE CPXA"/>
    <property type="match status" value="1"/>
</dbReference>
<evidence type="ECO:0000259" key="17">
    <source>
        <dbReference type="PROSITE" id="PS50885"/>
    </source>
</evidence>
<evidence type="ECO:0000313" key="18">
    <source>
        <dbReference type="EMBL" id="AYO30995.1"/>
    </source>
</evidence>
<dbReference type="SUPFAM" id="SSF158472">
    <property type="entry name" value="HAMP domain-like"/>
    <property type="match status" value="1"/>
</dbReference>
<keyword evidence="11 15" id="KW-1133">Transmembrane helix</keyword>
<dbReference type="PROSITE" id="PS50885">
    <property type="entry name" value="HAMP"/>
    <property type="match status" value="1"/>
</dbReference>
<dbReference type="SMART" id="SM00388">
    <property type="entry name" value="HisKA"/>
    <property type="match status" value="1"/>
</dbReference>
<dbReference type="Gene3D" id="1.10.287.130">
    <property type="match status" value="1"/>
</dbReference>
<dbReference type="SUPFAM" id="SSF55874">
    <property type="entry name" value="ATPase domain of HSP90 chaperone/DNA topoisomerase II/histidine kinase"/>
    <property type="match status" value="1"/>
</dbReference>
<feature type="coiled-coil region" evidence="14">
    <location>
        <begin position="224"/>
        <end position="251"/>
    </location>
</feature>
<keyword evidence="10" id="KW-0067">ATP-binding</keyword>
<evidence type="ECO:0000256" key="6">
    <source>
        <dbReference type="ARBA" id="ARBA00022679"/>
    </source>
</evidence>
<sequence length="465" mass="52505">MIKNLKTRITLLILGGTLFAIILVSVITNINLFGSFNAYMKNEQKNRINEILELIKNTYSLENAWTESNLKNIQFSPLIKEFDVVIRTLDGKIVFAHPMEYDMMDMHKQMMGWMKNHMMDGNTELSGYVSEKYDLVVKGKSIGSVEIGYVGPFTISEREIKFSRQINTSIIYAAVIAVMASVALGIYSSRIMSNPILKITDAANQIRKGNLDIQVKVPTGVTELKQLSESINHLARSLSEQEKLRKRLTQDISHELRTPLTILQSHIEAISDGIWEPTPEKLAICKNEVERLTKLVEQLKDLTDIENHIIAQKIERYNLSESIMQILEAFTLEFKEKDIKLVTNITQNVYIYGDKDKIGRAIINIISNALKYTNPGGSVYVSLNDAKNDIKIIIEDTGIGIDQKDLPYIFERFYRTDESRSRKTGGTGIGLSIAKSLIEAHGGRITVESQKGRGTRFTVVLPKNA</sequence>
<evidence type="ECO:0000256" key="4">
    <source>
        <dbReference type="ARBA" id="ARBA00022475"/>
    </source>
</evidence>
<keyword evidence="4" id="KW-1003">Cell membrane</keyword>
<dbReference type="Pfam" id="PF00512">
    <property type="entry name" value="HisKA"/>
    <property type="match status" value="1"/>
</dbReference>
<dbReference type="CDD" id="cd06225">
    <property type="entry name" value="HAMP"/>
    <property type="match status" value="1"/>
</dbReference>
<dbReference type="GO" id="GO:0005524">
    <property type="term" value="F:ATP binding"/>
    <property type="evidence" value="ECO:0007669"/>
    <property type="project" value="UniProtKB-KW"/>
</dbReference>
<dbReference type="Proteomes" id="UP000280960">
    <property type="component" value="Chromosome"/>
</dbReference>
<evidence type="ECO:0000256" key="13">
    <source>
        <dbReference type="ARBA" id="ARBA00023136"/>
    </source>
</evidence>
<evidence type="ECO:0000256" key="9">
    <source>
        <dbReference type="ARBA" id="ARBA00022777"/>
    </source>
</evidence>
<dbReference type="InterPro" id="IPR003594">
    <property type="entry name" value="HATPase_dom"/>
</dbReference>
<dbReference type="InterPro" id="IPR003661">
    <property type="entry name" value="HisK_dim/P_dom"/>
</dbReference>
<comment type="subcellular location">
    <subcellularLocation>
        <location evidence="2">Cell membrane</location>
        <topology evidence="2">Multi-pass membrane protein</topology>
    </subcellularLocation>
</comment>
<keyword evidence="5" id="KW-0597">Phosphoprotein</keyword>
<evidence type="ECO:0000256" key="1">
    <source>
        <dbReference type="ARBA" id="ARBA00000085"/>
    </source>
</evidence>
<gene>
    <name evidence="18" type="ORF">D2962_10590</name>
</gene>
<dbReference type="Pfam" id="PF00672">
    <property type="entry name" value="HAMP"/>
    <property type="match status" value="1"/>
</dbReference>
<comment type="catalytic activity">
    <reaction evidence="1">
        <text>ATP + protein L-histidine = ADP + protein N-phospho-L-histidine.</text>
        <dbReference type="EC" id="2.7.13.3"/>
    </reaction>
</comment>